<organism evidence="1 2">
    <name type="scientific">Streptomyces camponoticapitis</name>
    <dbReference type="NCBI Taxonomy" id="1616125"/>
    <lineage>
        <taxon>Bacteria</taxon>
        <taxon>Bacillati</taxon>
        <taxon>Actinomycetota</taxon>
        <taxon>Actinomycetes</taxon>
        <taxon>Kitasatosporales</taxon>
        <taxon>Streptomycetaceae</taxon>
        <taxon>Streptomyces</taxon>
    </lineage>
</organism>
<name>A0ABQ2EPE9_9ACTN</name>
<keyword evidence="2" id="KW-1185">Reference proteome</keyword>
<gene>
    <name evidence="1" type="ORF">GCM10011583_58650</name>
</gene>
<dbReference type="InterPro" id="IPR032710">
    <property type="entry name" value="NTF2-like_dom_sf"/>
</dbReference>
<dbReference type="Proteomes" id="UP000660265">
    <property type="component" value="Unassembled WGS sequence"/>
</dbReference>
<accession>A0ABQ2EPE9</accession>
<evidence type="ECO:0000313" key="1">
    <source>
        <dbReference type="EMBL" id="GGK19089.1"/>
    </source>
</evidence>
<dbReference type="EMBL" id="BMMV01000023">
    <property type="protein sequence ID" value="GGK19089.1"/>
    <property type="molecule type" value="Genomic_DNA"/>
</dbReference>
<evidence type="ECO:0000313" key="2">
    <source>
        <dbReference type="Proteomes" id="UP000660265"/>
    </source>
</evidence>
<proteinExistence type="predicted"/>
<comment type="caution">
    <text evidence="1">The sequence shown here is derived from an EMBL/GenBank/DDBJ whole genome shotgun (WGS) entry which is preliminary data.</text>
</comment>
<dbReference type="RefSeq" id="WP_189110582.1">
    <property type="nucleotide sequence ID" value="NZ_BMMV01000023.1"/>
</dbReference>
<reference evidence="2" key="1">
    <citation type="journal article" date="2019" name="Int. J. Syst. Evol. Microbiol.">
        <title>The Global Catalogue of Microorganisms (GCM) 10K type strain sequencing project: providing services to taxonomists for standard genome sequencing and annotation.</title>
        <authorList>
            <consortium name="The Broad Institute Genomics Platform"/>
            <consortium name="The Broad Institute Genome Sequencing Center for Infectious Disease"/>
            <person name="Wu L."/>
            <person name="Ma J."/>
        </authorList>
    </citation>
    <scope>NUCLEOTIDE SEQUENCE [LARGE SCALE GENOMIC DNA]</scope>
    <source>
        <strain evidence="2">CGMCC 4.7275</strain>
    </source>
</reference>
<dbReference type="Gene3D" id="3.10.450.50">
    <property type="match status" value="1"/>
</dbReference>
<evidence type="ECO:0008006" key="3">
    <source>
        <dbReference type="Google" id="ProtNLM"/>
    </source>
</evidence>
<sequence>MPLLPDTGYTPSAAELASVDAWFAAYDAHSAKREIERMADLAVFPLNLVSDDSAGEGASAQWDREQFVATMTQVMGGSGDGDLTFDSVRTPVFLSSAMVVVFTDSTMTTAGGETQQLRYADVLIKRNGEWAFQTMIQGGWGDNLR</sequence>
<protein>
    <recommendedName>
        <fullName evidence="3">Nuclear transport factor 2 family protein</fullName>
    </recommendedName>
</protein>
<dbReference type="SUPFAM" id="SSF54427">
    <property type="entry name" value="NTF2-like"/>
    <property type="match status" value="1"/>
</dbReference>